<sequence>MDPVCRARKRSPVRHRLADRRRAARRARARGGRHGSAPRLRPPPHGARVWHVPASERVGGRLGVVGQTGAGAAGEHERNRGRAGGSGCIVPPAASKGASRRPCSSHRPASGTLTPHRRGLRTVRNKDLVSRDSQPPWDGAAVAAAPPCPSLGLGIPSNASRAPYGDHLCQKIQGARLSWNNSNTMAWSHGASAIFSVRLHLFSCAIPYPISYLRCIVTLTLYHEHFWLG</sequence>
<dbReference type="Proteomes" id="UP000004995">
    <property type="component" value="Unassembled WGS sequence"/>
</dbReference>
<dbReference type="EMBL" id="AGNK02005363">
    <property type="status" value="NOT_ANNOTATED_CDS"/>
    <property type="molecule type" value="Genomic_DNA"/>
</dbReference>
<dbReference type="AlphaFoldDB" id="K4AEN8"/>
<feature type="compositionally biased region" description="Basic residues" evidence="1">
    <location>
        <begin position="1"/>
        <end position="33"/>
    </location>
</feature>
<dbReference type="Gramene" id="KQK87027">
    <property type="protein sequence ID" value="KQK87027"/>
    <property type="gene ID" value="SETIT_037345mg"/>
</dbReference>
<proteinExistence type="predicted"/>
<evidence type="ECO:0000313" key="2">
    <source>
        <dbReference type="EnsemblPlants" id="KQK87027"/>
    </source>
</evidence>
<feature type="region of interest" description="Disordered" evidence="1">
    <location>
        <begin position="67"/>
        <end position="116"/>
    </location>
</feature>
<dbReference type="InParanoid" id="K4AEN8"/>
<reference evidence="3" key="1">
    <citation type="journal article" date="2012" name="Nat. Biotechnol.">
        <title>Reference genome sequence of the model plant Setaria.</title>
        <authorList>
            <person name="Bennetzen J.L."/>
            <person name="Schmutz J."/>
            <person name="Wang H."/>
            <person name="Percifield R."/>
            <person name="Hawkins J."/>
            <person name="Pontaroli A.C."/>
            <person name="Estep M."/>
            <person name="Feng L."/>
            <person name="Vaughn J.N."/>
            <person name="Grimwood J."/>
            <person name="Jenkins J."/>
            <person name="Barry K."/>
            <person name="Lindquist E."/>
            <person name="Hellsten U."/>
            <person name="Deshpande S."/>
            <person name="Wang X."/>
            <person name="Wu X."/>
            <person name="Mitros T."/>
            <person name="Triplett J."/>
            <person name="Yang X."/>
            <person name="Ye C.Y."/>
            <person name="Mauro-Herrera M."/>
            <person name="Wang L."/>
            <person name="Li P."/>
            <person name="Sharma M."/>
            <person name="Sharma R."/>
            <person name="Ronald P.C."/>
            <person name="Panaud O."/>
            <person name="Kellogg E.A."/>
            <person name="Brutnell T.P."/>
            <person name="Doust A.N."/>
            <person name="Tuskan G.A."/>
            <person name="Rokhsar D."/>
            <person name="Devos K.M."/>
        </authorList>
    </citation>
    <scope>NUCLEOTIDE SEQUENCE [LARGE SCALE GENOMIC DNA]</scope>
    <source>
        <strain evidence="3">cv. Yugu1</strain>
    </source>
</reference>
<dbReference type="EnsemblPlants" id="KQK87027">
    <property type="protein sequence ID" value="KQK87027"/>
    <property type="gene ID" value="SETIT_037345mg"/>
</dbReference>
<protein>
    <submittedName>
        <fullName evidence="2">Uncharacterized protein</fullName>
    </submittedName>
</protein>
<name>K4AEN8_SETIT</name>
<feature type="region of interest" description="Disordered" evidence="1">
    <location>
        <begin position="1"/>
        <end position="48"/>
    </location>
</feature>
<organism evidence="2 3">
    <name type="scientific">Setaria italica</name>
    <name type="common">Foxtail millet</name>
    <name type="synonym">Panicum italicum</name>
    <dbReference type="NCBI Taxonomy" id="4555"/>
    <lineage>
        <taxon>Eukaryota</taxon>
        <taxon>Viridiplantae</taxon>
        <taxon>Streptophyta</taxon>
        <taxon>Embryophyta</taxon>
        <taxon>Tracheophyta</taxon>
        <taxon>Spermatophyta</taxon>
        <taxon>Magnoliopsida</taxon>
        <taxon>Liliopsida</taxon>
        <taxon>Poales</taxon>
        <taxon>Poaceae</taxon>
        <taxon>PACMAD clade</taxon>
        <taxon>Panicoideae</taxon>
        <taxon>Panicodae</taxon>
        <taxon>Paniceae</taxon>
        <taxon>Cenchrinae</taxon>
        <taxon>Setaria</taxon>
    </lineage>
</organism>
<evidence type="ECO:0000256" key="1">
    <source>
        <dbReference type="SAM" id="MobiDB-lite"/>
    </source>
</evidence>
<evidence type="ECO:0000313" key="3">
    <source>
        <dbReference type="Proteomes" id="UP000004995"/>
    </source>
</evidence>
<accession>K4AEN8</accession>
<dbReference type="HOGENOM" id="CLU_1211562_0_0_1"/>
<reference evidence="2" key="2">
    <citation type="submission" date="2018-08" db="UniProtKB">
        <authorList>
            <consortium name="EnsemblPlants"/>
        </authorList>
    </citation>
    <scope>IDENTIFICATION</scope>
    <source>
        <strain evidence="2">Yugu1</strain>
    </source>
</reference>
<keyword evidence="3" id="KW-1185">Reference proteome</keyword>